<organism evidence="1">
    <name type="scientific">Arundo donax</name>
    <name type="common">Giant reed</name>
    <name type="synonym">Donax arundinaceus</name>
    <dbReference type="NCBI Taxonomy" id="35708"/>
    <lineage>
        <taxon>Eukaryota</taxon>
        <taxon>Viridiplantae</taxon>
        <taxon>Streptophyta</taxon>
        <taxon>Embryophyta</taxon>
        <taxon>Tracheophyta</taxon>
        <taxon>Spermatophyta</taxon>
        <taxon>Magnoliopsida</taxon>
        <taxon>Liliopsida</taxon>
        <taxon>Poales</taxon>
        <taxon>Poaceae</taxon>
        <taxon>PACMAD clade</taxon>
        <taxon>Arundinoideae</taxon>
        <taxon>Arundineae</taxon>
        <taxon>Arundo</taxon>
    </lineage>
</organism>
<protein>
    <submittedName>
        <fullName evidence="1">Uncharacterized protein</fullName>
    </submittedName>
</protein>
<sequence length="53" mass="6371">MPARHGAAARHETRHKARWRVVRRRSLVLPEARGGRQPQMRRARRPAVMFRCW</sequence>
<name>A0A0A9HLY8_ARUDO</name>
<reference evidence="1" key="1">
    <citation type="submission" date="2014-09" db="EMBL/GenBank/DDBJ databases">
        <authorList>
            <person name="Magalhaes I.L.F."/>
            <person name="Oliveira U."/>
            <person name="Santos F.R."/>
            <person name="Vidigal T.H.D.A."/>
            <person name="Brescovit A.D."/>
            <person name="Santos A.J."/>
        </authorList>
    </citation>
    <scope>NUCLEOTIDE SEQUENCE</scope>
    <source>
        <tissue evidence="1">Shoot tissue taken approximately 20 cm above the soil surface</tissue>
    </source>
</reference>
<dbReference type="AlphaFoldDB" id="A0A0A9HLY8"/>
<evidence type="ECO:0000313" key="1">
    <source>
        <dbReference type="EMBL" id="JAE38130.1"/>
    </source>
</evidence>
<dbReference type="EMBL" id="GBRH01159766">
    <property type="protein sequence ID" value="JAE38130.1"/>
    <property type="molecule type" value="Transcribed_RNA"/>
</dbReference>
<proteinExistence type="predicted"/>
<accession>A0A0A9HLY8</accession>
<reference evidence="1" key="2">
    <citation type="journal article" date="2015" name="Data Brief">
        <title>Shoot transcriptome of the giant reed, Arundo donax.</title>
        <authorList>
            <person name="Barrero R.A."/>
            <person name="Guerrero F.D."/>
            <person name="Moolhuijzen P."/>
            <person name="Goolsby J.A."/>
            <person name="Tidwell J."/>
            <person name="Bellgard S.E."/>
            <person name="Bellgard M.I."/>
        </authorList>
    </citation>
    <scope>NUCLEOTIDE SEQUENCE</scope>
    <source>
        <tissue evidence="1">Shoot tissue taken approximately 20 cm above the soil surface</tissue>
    </source>
</reference>